<evidence type="ECO:0000256" key="1">
    <source>
        <dbReference type="ARBA" id="ARBA00022679"/>
    </source>
</evidence>
<evidence type="ECO:0000256" key="3">
    <source>
        <dbReference type="ARBA" id="ARBA00023315"/>
    </source>
</evidence>
<evidence type="ECO:0000313" key="5">
    <source>
        <dbReference type="Proteomes" id="UP000006875"/>
    </source>
</evidence>
<dbReference type="Proteomes" id="UP000006875">
    <property type="component" value="Plasmid pILYOP01"/>
</dbReference>
<evidence type="ECO:0000313" key="4">
    <source>
        <dbReference type="EMBL" id="ADO84507.1"/>
    </source>
</evidence>
<name>E3HD31_ILYPC</name>
<dbReference type="OrthoDB" id="9801697at2"/>
<dbReference type="PANTHER" id="PTHR43300:SF12">
    <property type="entry name" value="CHLORAMPHENICOL ACETYLTRANSFERASE"/>
    <property type="match status" value="1"/>
</dbReference>
<keyword evidence="2" id="KW-0677">Repeat</keyword>
<dbReference type="HOGENOM" id="CLU_051638_8_1_0"/>
<dbReference type="EMBL" id="CP002282">
    <property type="protein sequence ID" value="ADO84507.1"/>
    <property type="molecule type" value="Genomic_DNA"/>
</dbReference>
<dbReference type="AlphaFoldDB" id="E3HD31"/>
<dbReference type="InterPro" id="IPR050179">
    <property type="entry name" value="Trans_hexapeptide_repeat"/>
</dbReference>
<evidence type="ECO:0000256" key="2">
    <source>
        <dbReference type="ARBA" id="ARBA00022737"/>
    </source>
</evidence>
<sequence length="185" mass="20276">MSFYNKEELKGIGLKSFGENVLISRKTSIYGAENISIGDNVRIDDFCILSGVISIGSHIHIAAGNYIFAGNAGIVLKDFVGLSSRCSIYAVSDDYTGAALIGPIIPEKYRRIKSRKVILEKYTVLGTGTILLPGAYLEEGVAVGANSLVYKKLKGWSIYSGSPAIKIRDRKKELLEKVKEFENDY</sequence>
<proteinExistence type="predicted"/>
<reference evidence="4 5" key="1">
    <citation type="journal article" date="2010" name="Stand. Genomic Sci.">
        <title>Complete genome sequence of Ilyobacter polytropus type strain (CuHbu1).</title>
        <authorList>
            <person name="Sikorski J."/>
            <person name="Chertkov O."/>
            <person name="Lapidus A."/>
            <person name="Nolan M."/>
            <person name="Lucas S."/>
            <person name="Del Rio T.G."/>
            <person name="Tice H."/>
            <person name="Cheng J.F."/>
            <person name="Tapia R."/>
            <person name="Han C."/>
            <person name="Goodwin L."/>
            <person name="Pitluck S."/>
            <person name="Liolios K."/>
            <person name="Ivanova N."/>
            <person name="Mavromatis K."/>
            <person name="Mikhailova N."/>
            <person name="Pati A."/>
            <person name="Chen A."/>
            <person name="Palaniappan K."/>
            <person name="Land M."/>
            <person name="Hauser L."/>
            <person name="Chang Y.J."/>
            <person name="Jeffries C.D."/>
            <person name="Brambilla E."/>
            <person name="Yasawong M."/>
            <person name="Rohde M."/>
            <person name="Pukall R."/>
            <person name="Spring S."/>
            <person name="Goker M."/>
            <person name="Woyke T."/>
            <person name="Bristow J."/>
            <person name="Eisen J.A."/>
            <person name="Markowitz V."/>
            <person name="Hugenholtz P."/>
            <person name="Kyrpides N.C."/>
            <person name="Klenk H.P."/>
        </authorList>
    </citation>
    <scope>NUCLEOTIDE SEQUENCE [LARGE SCALE GENOMIC DNA]</scope>
    <source>
        <strain evidence="5">ATCC 51220 / DSM 2926 / LMG 16218 / CuHBu1</strain>
        <plasmid evidence="5">pILYOP01</plasmid>
    </source>
</reference>
<dbReference type="InterPro" id="IPR011004">
    <property type="entry name" value="Trimer_LpxA-like_sf"/>
</dbReference>
<keyword evidence="5" id="KW-1185">Reference proteome</keyword>
<keyword evidence="1 4" id="KW-0808">Transferase</keyword>
<keyword evidence="4" id="KW-0614">Plasmid</keyword>
<gene>
    <name evidence="4" type="ordered locus">Ilyop_2752</name>
</gene>
<dbReference type="InterPro" id="IPR018357">
    <property type="entry name" value="Hexapep_transf_CS"/>
</dbReference>
<dbReference type="SUPFAM" id="SSF51161">
    <property type="entry name" value="Trimeric LpxA-like enzymes"/>
    <property type="match status" value="1"/>
</dbReference>
<dbReference type="Gene3D" id="2.160.10.10">
    <property type="entry name" value="Hexapeptide repeat proteins"/>
    <property type="match status" value="1"/>
</dbReference>
<dbReference type="GO" id="GO:0016746">
    <property type="term" value="F:acyltransferase activity"/>
    <property type="evidence" value="ECO:0007669"/>
    <property type="project" value="UniProtKB-KW"/>
</dbReference>
<dbReference type="PANTHER" id="PTHR43300">
    <property type="entry name" value="ACETYLTRANSFERASE"/>
    <property type="match status" value="1"/>
</dbReference>
<organism evidence="4 5">
    <name type="scientific">Ilyobacter polytropus (strain ATCC 51220 / DSM 2926 / LMG 16218 / CuHBu1)</name>
    <dbReference type="NCBI Taxonomy" id="572544"/>
    <lineage>
        <taxon>Bacteria</taxon>
        <taxon>Fusobacteriati</taxon>
        <taxon>Fusobacteriota</taxon>
        <taxon>Fusobacteriia</taxon>
        <taxon>Fusobacteriales</taxon>
        <taxon>Fusobacteriaceae</taxon>
        <taxon>Ilyobacter</taxon>
    </lineage>
</organism>
<accession>E3HD31</accession>
<dbReference type="RefSeq" id="WP_013389160.1">
    <property type="nucleotide sequence ID" value="NC_014633.1"/>
</dbReference>
<dbReference type="PROSITE" id="PS00101">
    <property type="entry name" value="HEXAPEP_TRANSFERASES"/>
    <property type="match status" value="1"/>
</dbReference>
<dbReference type="KEGG" id="ipo:Ilyop_2752"/>
<protein>
    <submittedName>
        <fullName evidence="4">Transferase hexapeptide repeat containing protein</fullName>
    </submittedName>
</protein>
<geneLocation type="plasmid" evidence="4 5">
    <name>pILYOP01</name>
</geneLocation>
<keyword evidence="3" id="KW-0012">Acyltransferase</keyword>